<keyword evidence="6" id="KW-0732">Signal</keyword>
<dbReference type="GO" id="GO:0005576">
    <property type="term" value="C:extracellular region"/>
    <property type="evidence" value="ECO:0007669"/>
    <property type="project" value="UniProtKB-SubCell"/>
</dbReference>
<dbReference type="Proteomes" id="UP000800038">
    <property type="component" value="Unassembled WGS sequence"/>
</dbReference>
<evidence type="ECO:0000256" key="3">
    <source>
        <dbReference type="ARBA" id="ARBA00004613"/>
    </source>
</evidence>
<comment type="catalytic activity">
    <reaction evidence="1 9">
        <text>Eliminative cleavage of (1-&gt;4)-alpha-D-galacturonan to give oligosaccharides with 4-deoxy-alpha-D-galact-4-enuronosyl groups at their non-reducing ends.</text>
        <dbReference type="EC" id="4.2.2.2"/>
    </reaction>
</comment>
<evidence type="ECO:0000256" key="7">
    <source>
        <dbReference type="ARBA" id="ARBA00022837"/>
    </source>
</evidence>
<dbReference type="OrthoDB" id="441042at2759"/>
<keyword evidence="7 9" id="KW-0106">Calcium</keyword>
<comment type="subcellular location">
    <subcellularLocation>
        <location evidence="3 9">Secreted</location>
    </subcellularLocation>
</comment>
<name>A0A6A5SBG0_9PLEO</name>
<dbReference type="InterPro" id="IPR004898">
    <property type="entry name" value="Pectate_lyase_PlyH/PlyE-like"/>
</dbReference>
<gene>
    <name evidence="10" type="ORF">EJ02DRAFT_426753</name>
</gene>
<dbReference type="EMBL" id="ML976145">
    <property type="protein sequence ID" value="KAF1937283.1"/>
    <property type="molecule type" value="Genomic_DNA"/>
</dbReference>
<proteinExistence type="inferred from homology"/>
<dbReference type="InterPro" id="IPR012334">
    <property type="entry name" value="Pectin_lyas_fold"/>
</dbReference>
<protein>
    <recommendedName>
        <fullName evidence="4 9">Pectate lyase</fullName>
        <ecNumber evidence="4 9">4.2.2.2</ecNumber>
    </recommendedName>
</protein>
<dbReference type="Pfam" id="PF03211">
    <property type="entry name" value="Pectate_lyase"/>
    <property type="match status" value="1"/>
</dbReference>
<comment type="similarity">
    <text evidence="9">Belongs to the polysaccharide lyase 3 family.</text>
</comment>
<sequence>MRPLIIASAFCAHGHSHHRRLHSRHIRQAIPLLRNCKQSAKLNVVIKNVKASNGKLLVGINSNFGDTAMIDSATIDSATCATSVKETCEEFKGTTPGNEPTSVSKGPSAACKFTALKAC</sequence>
<evidence type="ECO:0000256" key="8">
    <source>
        <dbReference type="ARBA" id="ARBA00023239"/>
    </source>
</evidence>
<evidence type="ECO:0000313" key="10">
    <source>
        <dbReference type="EMBL" id="KAF1937283.1"/>
    </source>
</evidence>
<dbReference type="AlphaFoldDB" id="A0A6A5SBG0"/>
<keyword evidence="5 9" id="KW-0964">Secreted</keyword>
<dbReference type="Gene3D" id="2.160.20.10">
    <property type="entry name" value="Single-stranded right-handed beta-helix, Pectin lyase-like"/>
    <property type="match status" value="1"/>
</dbReference>
<reference evidence="10" key="1">
    <citation type="journal article" date="2020" name="Stud. Mycol.">
        <title>101 Dothideomycetes genomes: a test case for predicting lifestyles and emergence of pathogens.</title>
        <authorList>
            <person name="Haridas S."/>
            <person name="Albert R."/>
            <person name="Binder M."/>
            <person name="Bloem J."/>
            <person name="Labutti K."/>
            <person name="Salamov A."/>
            <person name="Andreopoulos B."/>
            <person name="Baker S."/>
            <person name="Barry K."/>
            <person name="Bills G."/>
            <person name="Bluhm B."/>
            <person name="Cannon C."/>
            <person name="Castanera R."/>
            <person name="Culley D."/>
            <person name="Daum C."/>
            <person name="Ezra D."/>
            <person name="Gonzalez J."/>
            <person name="Henrissat B."/>
            <person name="Kuo A."/>
            <person name="Liang C."/>
            <person name="Lipzen A."/>
            <person name="Lutzoni F."/>
            <person name="Magnuson J."/>
            <person name="Mondo S."/>
            <person name="Nolan M."/>
            <person name="Ohm R."/>
            <person name="Pangilinan J."/>
            <person name="Park H.-J."/>
            <person name="Ramirez L."/>
            <person name="Alfaro M."/>
            <person name="Sun H."/>
            <person name="Tritt A."/>
            <person name="Yoshinaga Y."/>
            <person name="Zwiers L.-H."/>
            <person name="Turgeon B."/>
            <person name="Goodwin S."/>
            <person name="Spatafora J."/>
            <person name="Crous P."/>
            <person name="Grigoriev I."/>
        </authorList>
    </citation>
    <scope>NUCLEOTIDE SEQUENCE</scope>
    <source>
        <strain evidence="10">CBS 161.51</strain>
    </source>
</reference>
<organism evidence="10 11">
    <name type="scientific">Clathrospora elynae</name>
    <dbReference type="NCBI Taxonomy" id="706981"/>
    <lineage>
        <taxon>Eukaryota</taxon>
        <taxon>Fungi</taxon>
        <taxon>Dikarya</taxon>
        <taxon>Ascomycota</taxon>
        <taxon>Pezizomycotina</taxon>
        <taxon>Dothideomycetes</taxon>
        <taxon>Pleosporomycetidae</taxon>
        <taxon>Pleosporales</taxon>
        <taxon>Diademaceae</taxon>
        <taxon>Clathrospora</taxon>
    </lineage>
</organism>
<accession>A0A6A5SBG0</accession>
<comment type="function">
    <text evidence="9">Pectinolytic enzyme consist of four classes of enzymes: pectin lyase, polygalacturonase, pectin methylesterase and rhamnogalacturonase. Among pectinolytic enzymes, pectin lyase is the most important in depolymerization of pectin, since it cleaves internal glycosidic bonds of highly methylated pectins. Favors pectate, the anion, over pectin, the methyl ester.</text>
</comment>
<evidence type="ECO:0000256" key="9">
    <source>
        <dbReference type="RuleBase" id="RU367009"/>
    </source>
</evidence>
<dbReference type="GO" id="GO:0030570">
    <property type="term" value="F:pectate lyase activity"/>
    <property type="evidence" value="ECO:0007669"/>
    <property type="project" value="UniProtKB-UniRule"/>
</dbReference>
<evidence type="ECO:0000256" key="6">
    <source>
        <dbReference type="ARBA" id="ARBA00022729"/>
    </source>
</evidence>
<evidence type="ECO:0000256" key="1">
    <source>
        <dbReference type="ARBA" id="ARBA00000695"/>
    </source>
</evidence>
<evidence type="ECO:0000313" key="11">
    <source>
        <dbReference type="Proteomes" id="UP000800038"/>
    </source>
</evidence>
<evidence type="ECO:0000256" key="2">
    <source>
        <dbReference type="ARBA" id="ARBA00001913"/>
    </source>
</evidence>
<evidence type="ECO:0000256" key="5">
    <source>
        <dbReference type="ARBA" id="ARBA00022525"/>
    </source>
</evidence>
<keyword evidence="11" id="KW-1185">Reference proteome</keyword>
<evidence type="ECO:0000256" key="4">
    <source>
        <dbReference type="ARBA" id="ARBA00012272"/>
    </source>
</evidence>
<comment type="cofactor">
    <cofactor evidence="2 9">
        <name>Ca(2+)</name>
        <dbReference type="ChEBI" id="CHEBI:29108"/>
    </cofactor>
</comment>
<keyword evidence="8 9" id="KW-0456">Lyase</keyword>
<dbReference type="EC" id="4.2.2.2" evidence="4 9"/>